<dbReference type="AlphaFoldDB" id="A0A8H4QTT2"/>
<dbReference type="Proteomes" id="UP000566819">
    <property type="component" value="Unassembled WGS sequence"/>
</dbReference>
<proteinExistence type="predicted"/>
<feature type="region of interest" description="Disordered" evidence="1">
    <location>
        <begin position="1"/>
        <end position="29"/>
    </location>
</feature>
<reference evidence="2 3" key="1">
    <citation type="submission" date="2020-03" db="EMBL/GenBank/DDBJ databases">
        <title>Draft Genome Sequence of Cudoniella acicularis.</title>
        <authorList>
            <person name="Buettner E."/>
            <person name="Kellner H."/>
        </authorList>
    </citation>
    <scope>NUCLEOTIDE SEQUENCE [LARGE SCALE GENOMIC DNA]</scope>
    <source>
        <strain evidence="2 3">DSM 108380</strain>
    </source>
</reference>
<evidence type="ECO:0000313" key="2">
    <source>
        <dbReference type="EMBL" id="KAF4617086.1"/>
    </source>
</evidence>
<organism evidence="2 3">
    <name type="scientific">Cudoniella acicularis</name>
    <dbReference type="NCBI Taxonomy" id="354080"/>
    <lineage>
        <taxon>Eukaryota</taxon>
        <taxon>Fungi</taxon>
        <taxon>Dikarya</taxon>
        <taxon>Ascomycota</taxon>
        <taxon>Pezizomycotina</taxon>
        <taxon>Leotiomycetes</taxon>
        <taxon>Helotiales</taxon>
        <taxon>Tricladiaceae</taxon>
        <taxon>Cudoniella</taxon>
    </lineage>
</organism>
<sequence>MDAPDNTNAVAPGMQTQDNGTANQPHVPPTLMTIPAEIRTKVCAYLLRNPGLKWDDPVWLDNFQHGLYPQILRTCRQIYQESSSILNDGQRPFLISCPTVGSRKLSIEYPSPLTRNSTVTLPADPYEDYKVLRSCRNFSGVKNWVVRAPGSASGFLSICRALCHLKLNTLTVLQICLICAADLDGVLVTTAMEDDLQRFAPLKLLRDVRRLVFRCMDCGETEDIINEEAEAELKRIIEYDTPVDHVFEMYDKLLCYAQAFERHPRFRNDMASIPCRRPAVITFGSRRPNVPSTTLNPYQFECFHPVESNLHLAKEASNGNEISTFKNYRKEVLQFLEPQYQRIIAASKNLHAFIKREKTGAGVLDAHPPDHAIYDPRHDGIRVEGTLLVEDFASSFTRDVTPEIRLVMRKYRWIMENITANMDREVSLKRLNVALDMEDTDNWERYFKEVAGAL</sequence>
<gene>
    <name evidence="2" type="ORF">G7Y89_g15064</name>
</gene>
<dbReference type="OrthoDB" id="62952at2759"/>
<keyword evidence="3" id="KW-1185">Reference proteome</keyword>
<protein>
    <submittedName>
        <fullName evidence="2">Uncharacterized protein</fullName>
    </submittedName>
</protein>
<feature type="compositionally biased region" description="Polar residues" evidence="1">
    <location>
        <begin position="1"/>
        <end position="24"/>
    </location>
</feature>
<dbReference type="EMBL" id="JAAMPI010002183">
    <property type="protein sequence ID" value="KAF4617086.1"/>
    <property type="molecule type" value="Genomic_DNA"/>
</dbReference>
<name>A0A8H4QTT2_9HELO</name>
<evidence type="ECO:0000313" key="3">
    <source>
        <dbReference type="Proteomes" id="UP000566819"/>
    </source>
</evidence>
<comment type="caution">
    <text evidence="2">The sequence shown here is derived from an EMBL/GenBank/DDBJ whole genome shotgun (WGS) entry which is preliminary data.</text>
</comment>
<evidence type="ECO:0000256" key="1">
    <source>
        <dbReference type="SAM" id="MobiDB-lite"/>
    </source>
</evidence>
<accession>A0A8H4QTT2</accession>